<reference evidence="5" key="1">
    <citation type="submission" date="2016-03" db="EMBL/GenBank/DDBJ databases">
        <authorList>
            <person name="Ploux O."/>
        </authorList>
    </citation>
    <scope>NUCLEOTIDE SEQUENCE</scope>
    <source>
        <strain evidence="5">UC10</strain>
    </source>
</reference>
<dbReference type="PANTHER" id="PTHR30121">
    <property type="entry name" value="UNCHARACTERIZED PROTEIN YJGR-RELATED"/>
    <property type="match status" value="1"/>
</dbReference>
<dbReference type="AlphaFoldDB" id="A0A1Y5PRN4"/>
<dbReference type="Pfam" id="PF03135">
    <property type="entry name" value="CagE_TrbE_VirB"/>
    <property type="match status" value="1"/>
</dbReference>
<feature type="domain" description="AAA+ ATPase" evidence="4">
    <location>
        <begin position="443"/>
        <end position="704"/>
    </location>
</feature>
<dbReference type="InterPro" id="IPR051162">
    <property type="entry name" value="T4SS_component"/>
</dbReference>
<name>A0A1Y5PRN4_9SPHN</name>
<evidence type="ECO:0000256" key="1">
    <source>
        <dbReference type="ARBA" id="ARBA00006512"/>
    </source>
</evidence>
<dbReference type="InterPro" id="IPR003593">
    <property type="entry name" value="AAA+_ATPase"/>
</dbReference>
<dbReference type="InterPro" id="IPR027417">
    <property type="entry name" value="P-loop_NTPase"/>
</dbReference>
<evidence type="ECO:0000313" key="5">
    <source>
        <dbReference type="EMBL" id="SBV32650.1"/>
    </source>
</evidence>
<dbReference type="InterPro" id="IPR018145">
    <property type="entry name" value="CagE_TrbE_VirB_cntrl_dom"/>
</dbReference>
<evidence type="ECO:0000259" key="4">
    <source>
        <dbReference type="SMART" id="SM00382"/>
    </source>
</evidence>
<evidence type="ECO:0000256" key="2">
    <source>
        <dbReference type="ARBA" id="ARBA00022741"/>
    </source>
</evidence>
<gene>
    <name evidence="5" type="primary">trbE</name>
    <name evidence="5" type="ORF">SPPYR_1530</name>
</gene>
<organism evidence="5">
    <name type="scientific">uncultured Sphingopyxis sp</name>
    <dbReference type="NCBI Taxonomy" id="310581"/>
    <lineage>
        <taxon>Bacteria</taxon>
        <taxon>Pseudomonadati</taxon>
        <taxon>Pseudomonadota</taxon>
        <taxon>Alphaproteobacteria</taxon>
        <taxon>Sphingomonadales</taxon>
        <taxon>Sphingomonadaceae</taxon>
        <taxon>Sphingopyxis</taxon>
        <taxon>environmental samples</taxon>
    </lineage>
</organism>
<dbReference type="KEGG" id="sphu:SPPYR_1530"/>
<protein>
    <submittedName>
        <fullName evidence="5">Conjugal transfer protein TrbE</fullName>
    </submittedName>
</protein>
<dbReference type="SUPFAM" id="SSF52540">
    <property type="entry name" value="P-loop containing nucleoside triphosphate hydrolases"/>
    <property type="match status" value="1"/>
</dbReference>
<dbReference type="PANTHER" id="PTHR30121:SF12">
    <property type="entry name" value="TYPE IV SECRETION SYSTEM PROTEIN CAGE"/>
    <property type="match status" value="1"/>
</dbReference>
<proteinExistence type="inferred from homology"/>
<comment type="similarity">
    <text evidence="1">Belongs to the TrbE/VirB4 family.</text>
</comment>
<dbReference type="EMBL" id="LT598653">
    <property type="protein sequence ID" value="SBV32650.1"/>
    <property type="molecule type" value="Genomic_DNA"/>
</dbReference>
<sequence>MLNLAEYRPRADRLADHLPWAALVAPGVVLNKDGSFQRSIAFRGPDLDSATEAELVAACARANNMLRRFGSGWALFFEAERVAVAGYPESDFPDAASWLVDAERRAAFDDKERQHFESHFHLTLVWMPPADQADSAGRALIERPGAATGARDWCEALARFEAESLRAIDLMASFMPEVRALDDSETLTYLHRAISPHRHRIRVPATPMYLDALLADTPLTGGLEPMLGDEYLRSLTILGFPSISRPGIFDALNGQGFAYRWTTRFIALDKQEATAALTKLRRQWFNKRKSLSALLREVMYNQPAQLLDSDADNKVVDADAALQALGGDHVSFGYLTTTITVSDRNRARAEEKLRAAERIVHSLGFTAIRESVNAVEAWLSSLPGQTYANVRQPLVHSLNLAHLMPLSSVWAGPGWNTHLGGPPLLMAETGGSTPFRLSTHIGDVGHMMIAGPTGAGKSVLLALIALQFRRYADAQLYIFDKGNSARAAVLAMGGRHHPLGEGEDMLAFQPLRGIDRAEERSWAADWIASLVAHEGVAVTPDTKDAIWSALTSLASAPASERTLTGLSLLLQSNALKAALQPFTLEGPHGRLLDAAEEGLALGSVECFETEALMGQASVVEPVLSYLFHRLDARFDGRPTLLILDEAWIFLDNPLFAARIREWLKVLRKKNVAVIFATQSLADISNNSIAPAIIESCPQRILLPNDRAIEPQSRAAYAAFGLNEAQIELVAHATPKRQYYLQSARGNRLFELGLGPVALALCGASDPATQARIDAILAEHGEADFASHFLRDAGLDWAADLLAGFPGLPTTDQPAPQEGDMP</sequence>
<dbReference type="Gene3D" id="3.40.50.300">
    <property type="entry name" value="P-loop containing nucleotide triphosphate hydrolases"/>
    <property type="match status" value="2"/>
</dbReference>
<dbReference type="NCBIfam" id="NF010447">
    <property type="entry name" value="PRK13873.1"/>
    <property type="match status" value="1"/>
</dbReference>
<dbReference type="CDD" id="cd01127">
    <property type="entry name" value="TrwB_TraG_TraD_VirD4"/>
    <property type="match status" value="1"/>
</dbReference>
<accession>A0A1Y5PRN4</accession>
<keyword evidence="3" id="KW-0067">ATP-binding</keyword>
<dbReference type="SMART" id="SM00382">
    <property type="entry name" value="AAA"/>
    <property type="match status" value="1"/>
</dbReference>
<dbReference type="GO" id="GO:0005524">
    <property type="term" value="F:ATP binding"/>
    <property type="evidence" value="ECO:0007669"/>
    <property type="project" value="UniProtKB-KW"/>
</dbReference>
<evidence type="ECO:0000256" key="3">
    <source>
        <dbReference type="ARBA" id="ARBA00022840"/>
    </source>
</evidence>
<dbReference type="RefSeq" id="WP_184101032.1">
    <property type="nucleotide sequence ID" value="NZ_LT598653.1"/>
</dbReference>
<keyword evidence="2" id="KW-0547">Nucleotide-binding</keyword>